<keyword evidence="2" id="KW-1185">Reference proteome</keyword>
<dbReference type="Proteomes" id="UP000663929">
    <property type="component" value="Chromosome"/>
</dbReference>
<dbReference type="RefSeq" id="WP_237378916.1">
    <property type="nucleotide sequence ID" value="NZ_CP071793.1"/>
</dbReference>
<sequence>MSPEIKPPKMIDLNHPISAGMITYRGLPGPVIEDFIGYEASHDHYAEGTEFHIGRIDMIANTGTYIDTPIHRYRSGYDLAELPLAHIAHLPGRVFHAPAEPRVLGPELFEGVDIAGKAVLIHTGHARWWGDDRYFRDHRCLDEAAAELLCRQGARLVGIDSLNIDDTVEGGRPVHSLLLEAGIPIVEHMCGLDQLPDEGFLFYAVPPRIRGLGSFPTRAFAIVNSEG</sequence>
<dbReference type="Pfam" id="PF04199">
    <property type="entry name" value="Cyclase"/>
    <property type="match status" value="1"/>
</dbReference>
<dbReference type="PANTHER" id="PTHR31118:SF32">
    <property type="entry name" value="KYNURENINE FORMAMIDASE"/>
    <property type="match status" value="1"/>
</dbReference>
<dbReference type="InterPro" id="IPR037175">
    <property type="entry name" value="KFase_sf"/>
</dbReference>
<dbReference type="AlphaFoldDB" id="A0A8A4TRV8"/>
<dbReference type="SUPFAM" id="SSF102198">
    <property type="entry name" value="Putative cyclase"/>
    <property type="match status" value="1"/>
</dbReference>
<dbReference type="GO" id="GO:0004061">
    <property type="term" value="F:arylformamidase activity"/>
    <property type="evidence" value="ECO:0007669"/>
    <property type="project" value="InterPro"/>
</dbReference>
<name>A0A8A4TRV8_SULCO</name>
<reference evidence="1" key="1">
    <citation type="submission" date="2021-03" db="EMBL/GenBank/DDBJ databases">
        <title>Acanthopleuribacteraceae sp. M133.</title>
        <authorList>
            <person name="Wang G."/>
        </authorList>
    </citation>
    <scope>NUCLEOTIDE SEQUENCE</scope>
    <source>
        <strain evidence="1">M133</strain>
    </source>
</reference>
<accession>A0A8A4TRV8</accession>
<protein>
    <submittedName>
        <fullName evidence="1">Cyclase family protein</fullName>
    </submittedName>
</protein>
<proteinExistence type="predicted"/>
<dbReference type="InterPro" id="IPR007325">
    <property type="entry name" value="KFase/CYL"/>
</dbReference>
<dbReference type="Gene3D" id="3.50.30.50">
    <property type="entry name" value="Putative cyclase"/>
    <property type="match status" value="1"/>
</dbReference>
<organism evidence="1 2">
    <name type="scientific">Sulfidibacter corallicola</name>
    <dbReference type="NCBI Taxonomy" id="2818388"/>
    <lineage>
        <taxon>Bacteria</taxon>
        <taxon>Pseudomonadati</taxon>
        <taxon>Acidobacteriota</taxon>
        <taxon>Holophagae</taxon>
        <taxon>Acanthopleuribacterales</taxon>
        <taxon>Acanthopleuribacteraceae</taxon>
        <taxon>Sulfidibacter</taxon>
    </lineage>
</organism>
<evidence type="ECO:0000313" key="1">
    <source>
        <dbReference type="EMBL" id="QTD49275.1"/>
    </source>
</evidence>
<dbReference type="PANTHER" id="PTHR31118">
    <property type="entry name" value="CYCLASE-LIKE PROTEIN 2"/>
    <property type="match status" value="1"/>
</dbReference>
<dbReference type="KEGG" id="scor:J3U87_27125"/>
<dbReference type="EMBL" id="CP071793">
    <property type="protein sequence ID" value="QTD49275.1"/>
    <property type="molecule type" value="Genomic_DNA"/>
</dbReference>
<dbReference type="GO" id="GO:0019441">
    <property type="term" value="P:L-tryptophan catabolic process to kynurenine"/>
    <property type="evidence" value="ECO:0007669"/>
    <property type="project" value="InterPro"/>
</dbReference>
<gene>
    <name evidence="1" type="ORF">J3U87_27125</name>
</gene>
<evidence type="ECO:0000313" key="2">
    <source>
        <dbReference type="Proteomes" id="UP000663929"/>
    </source>
</evidence>